<dbReference type="OrthoDB" id="3800185at2759"/>
<feature type="compositionally biased region" description="Polar residues" evidence="1">
    <location>
        <begin position="220"/>
        <end position="242"/>
    </location>
</feature>
<feature type="region of interest" description="Disordered" evidence="1">
    <location>
        <begin position="93"/>
        <end position="310"/>
    </location>
</feature>
<feature type="compositionally biased region" description="Polar residues" evidence="1">
    <location>
        <begin position="172"/>
        <end position="182"/>
    </location>
</feature>
<evidence type="ECO:0000313" key="3">
    <source>
        <dbReference type="Proteomes" id="UP000663193"/>
    </source>
</evidence>
<dbReference type="EMBL" id="CP069023">
    <property type="protein sequence ID" value="QRC90424.1"/>
    <property type="molecule type" value="Genomic_DNA"/>
</dbReference>
<gene>
    <name evidence="2" type="ORF">JI435_098330</name>
</gene>
<feature type="region of interest" description="Disordered" evidence="1">
    <location>
        <begin position="1"/>
        <end position="32"/>
    </location>
</feature>
<evidence type="ECO:0000313" key="2">
    <source>
        <dbReference type="EMBL" id="QRC90424.1"/>
    </source>
</evidence>
<reference evidence="3" key="1">
    <citation type="journal article" date="2021" name="BMC Genomics">
        <title>Chromosome-level genome assembly and manually-curated proteome of model necrotroph Parastagonospora nodorum Sn15 reveals a genome-wide trove of candidate effector homologs, and redundancy of virulence-related functions within an accessory chromosome.</title>
        <authorList>
            <person name="Bertazzoni S."/>
            <person name="Jones D.A.B."/>
            <person name="Phan H.T."/>
            <person name="Tan K.-C."/>
            <person name="Hane J.K."/>
        </authorList>
    </citation>
    <scope>NUCLEOTIDE SEQUENCE [LARGE SCALE GENOMIC DNA]</scope>
    <source>
        <strain evidence="3">SN15 / ATCC MYA-4574 / FGSC 10173)</strain>
    </source>
</reference>
<accession>A0A7U2ESP1</accession>
<proteinExistence type="predicted"/>
<dbReference type="AlphaFoldDB" id="A0A7U2ESP1"/>
<feature type="compositionally biased region" description="Acidic residues" evidence="1">
    <location>
        <begin position="260"/>
        <end position="277"/>
    </location>
</feature>
<protein>
    <submittedName>
        <fullName evidence="2">Uncharacterized protein</fullName>
    </submittedName>
</protein>
<sequence length="407" mass="45206">MSQGPPKNQSHSETRNEVVPQQQHSDFPGASYMFPLDMSTPGAFHTSSFGAATPSYLPPVPNVFSSPFVGFAPQHPNTLHPYLAQFSGRSLPAMTPTKATANDSKDQRSQPNAEGELPKVYTPIPDRRPLWPNYAPGTFTQSEPKHSRLPSNDVARKAPRKSASSSPAHVTSLRTSTANSKPAQRRKDKQEHRLRRDSALLADHEQTAQSGTPRVAKSVAATSRSIPTQSLSSLKDSVTPKTQKGHLPSSARSRRFISDNGDDEVNKEEDGEDDDDDLPLRKLFEKGHARTPIRGQEAAARMKKASNGPRELQLHSRAQPRYDYLVPDELRGVQRALGDDNWTDYLILMEKRLMGEVTEVDFVVQSKAIFMVFDVKTRTRLEKQIANTVVLPVIEQHKEHDVVLVDG</sequence>
<evidence type="ECO:0000256" key="1">
    <source>
        <dbReference type="SAM" id="MobiDB-lite"/>
    </source>
</evidence>
<feature type="compositionally biased region" description="Basic and acidic residues" evidence="1">
    <location>
        <begin position="278"/>
        <end position="288"/>
    </location>
</feature>
<dbReference type="Proteomes" id="UP000663193">
    <property type="component" value="Chromosome 1"/>
</dbReference>
<dbReference type="VEuPathDB" id="FungiDB:JI435_098330"/>
<name>A0A7U2ESP1_PHANO</name>
<feature type="compositionally biased region" description="Basic and acidic residues" evidence="1">
    <location>
        <begin position="188"/>
        <end position="206"/>
    </location>
</feature>
<keyword evidence="3" id="KW-1185">Reference proteome</keyword>
<organism evidence="2 3">
    <name type="scientific">Phaeosphaeria nodorum (strain SN15 / ATCC MYA-4574 / FGSC 10173)</name>
    <name type="common">Glume blotch fungus</name>
    <name type="synonym">Parastagonospora nodorum</name>
    <dbReference type="NCBI Taxonomy" id="321614"/>
    <lineage>
        <taxon>Eukaryota</taxon>
        <taxon>Fungi</taxon>
        <taxon>Dikarya</taxon>
        <taxon>Ascomycota</taxon>
        <taxon>Pezizomycotina</taxon>
        <taxon>Dothideomycetes</taxon>
        <taxon>Pleosporomycetidae</taxon>
        <taxon>Pleosporales</taxon>
        <taxon>Pleosporineae</taxon>
        <taxon>Phaeosphaeriaceae</taxon>
        <taxon>Parastagonospora</taxon>
    </lineage>
</organism>
<dbReference type="KEGG" id="pno:SNOG_09833"/>
<dbReference type="RefSeq" id="XP_001800119.1">
    <property type="nucleotide sequence ID" value="XM_001800067.1"/>
</dbReference>
<dbReference type="OMA" id="SPASHIW"/>